<reference evidence="1 2" key="1">
    <citation type="journal article" date="2009" name="Nature">
        <title>The Sorghum bicolor genome and the diversification of grasses.</title>
        <authorList>
            <person name="Paterson A.H."/>
            <person name="Bowers J.E."/>
            <person name="Bruggmann R."/>
            <person name="Dubchak I."/>
            <person name="Grimwood J."/>
            <person name="Gundlach H."/>
            <person name="Haberer G."/>
            <person name="Hellsten U."/>
            <person name="Mitros T."/>
            <person name="Poliakov A."/>
            <person name="Schmutz J."/>
            <person name="Spannagl M."/>
            <person name="Tang H."/>
            <person name="Wang X."/>
            <person name="Wicker T."/>
            <person name="Bharti A.K."/>
            <person name="Chapman J."/>
            <person name="Feltus F.A."/>
            <person name="Gowik U."/>
            <person name="Grigoriev I.V."/>
            <person name="Lyons E."/>
            <person name="Maher C.A."/>
            <person name="Martis M."/>
            <person name="Narechania A."/>
            <person name="Otillar R.P."/>
            <person name="Penning B.W."/>
            <person name="Salamov A.A."/>
            <person name="Wang Y."/>
            <person name="Zhang L."/>
            <person name="Carpita N.C."/>
            <person name="Freeling M."/>
            <person name="Gingle A.R."/>
            <person name="Hash C.T."/>
            <person name="Keller B."/>
            <person name="Klein P."/>
            <person name="Kresovich S."/>
            <person name="McCann M.C."/>
            <person name="Ming R."/>
            <person name="Peterson D.G."/>
            <person name="Mehboob-ur-Rahman"/>
            <person name="Ware D."/>
            <person name="Westhoff P."/>
            <person name="Mayer K.F."/>
            <person name="Messing J."/>
            <person name="Rokhsar D.S."/>
        </authorList>
    </citation>
    <scope>NUCLEOTIDE SEQUENCE [LARGE SCALE GENOMIC DNA]</scope>
    <source>
        <strain evidence="2">cv. BTx623</strain>
    </source>
</reference>
<proteinExistence type="predicted"/>
<dbReference type="Proteomes" id="UP000000768">
    <property type="component" value="Chromosome 6"/>
</dbReference>
<dbReference type="AlphaFoldDB" id="A0A1B6PNH4"/>
<organism evidence="1 2">
    <name type="scientific">Sorghum bicolor</name>
    <name type="common">Sorghum</name>
    <name type="synonym">Sorghum vulgare</name>
    <dbReference type="NCBI Taxonomy" id="4558"/>
    <lineage>
        <taxon>Eukaryota</taxon>
        <taxon>Viridiplantae</taxon>
        <taxon>Streptophyta</taxon>
        <taxon>Embryophyta</taxon>
        <taxon>Tracheophyta</taxon>
        <taxon>Spermatophyta</taxon>
        <taxon>Magnoliopsida</taxon>
        <taxon>Liliopsida</taxon>
        <taxon>Poales</taxon>
        <taxon>Poaceae</taxon>
        <taxon>PACMAD clade</taxon>
        <taxon>Panicoideae</taxon>
        <taxon>Andropogonodae</taxon>
        <taxon>Andropogoneae</taxon>
        <taxon>Sorghinae</taxon>
        <taxon>Sorghum</taxon>
    </lineage>
</organism>
<evidence type="ECO:0000313" key="1">
    <source>
        <dbReference type="EMBL" id="KXG27224.1"/>
    </source>
</evidence>
<dbReference type="EMBL" id="CM000765">
    <property type="protein sequence ID" value="KXG27224.1"/>
    <property type="molecule type" value="Genomic_DNA"/>
</dbReference>
<dbReference type="InParanoid" id="A0A1B6PNH4"/>
<accession>A0A1B6PNH4</accession>
<name>A0A1B6PNH4_SORBI</name>
<evidence type="ECO:0000313" key="2">
    <source>
        <dbReference type="Proteomes" id="UP000000768"/>
    </source>
</evidence>
<reference evidence="2" key="2">
    <citation type="journal article" date="2018" name="Plant J.">
        <title>The Sorghum bicolor reference genome: improved assembly, gene annotations, a transcriptome atlas, and signatures of genome organization.</title>
        <authorList>
            <person name="McCormick R.F."/>
            <person name="Truong S.K."/>
            <person name="Sreedasyam A."/>
            <person name="Jenkins J."/>
            <person name="Shu S."/>
            <person name="Sims D."/>
            <person name="Kennedy M."/>
            <person name="Amirebrahimi M."/>
            <person name="Weers B.D."/>
            <person name="McKinley B."/>
            <person name="Mattison A."/>
            <person name="Morishige D.T."/>
            <person name="Grimwood J."/>
            <person name="Schmutz J."/>
            <person name="Mullet J.E."/>
        </authorList>
    </citation>
    <scope>NUCLEOTIDE SEQUENCE [LARGE SCALE GENOMIC DNA]</scope>
    <source>
        <strain evidence="2">cv. BTx623</strain>
    </source>
</reference>
<protein>
    <submittedName>
        <fullName evidence="1">Uncharacterized protein</fullName>
    </submittedName>
</protein>
<dbReference type="Gramene" id="KXG27224">
    <property type="protein sequence ID" value="KXG27224"/>
    <property type="gene ID" value="SORBI_3006G233900"/>
</dbReference>
<sequence length="250" mass="27367">MHIEIDRTKNGRTRLTLTHSPVFIVWICSFCRRPSLPRNLPPHARRRRTRFEPPACLSPEKSREGRKNPRNFHCCCLSNPFFPKFKKKKNTYSPVLLLWRSLARGAAGQASPWVAPSWDSDAWAAAASSRRVVSNSSIPACRLGLLHRGSRLAALGLGLASAGSEARRFLAGGLGVAGRGAQDWFHVGSHCAVSRNFAKLPVGVVCVADVQFKGRGFQAAQLGFVVVGKVVYFTSSNSVAGFQALEEQLL</sequence>
<gene>
    <name evidence="1" type="ORF">SORBI_3006G233900</name>
</gene>
<keyword evidence="2" id="KW-1185">Reference proteome</keyword>